<keyword evidence="3" id="KW-1185">Reference proteome</keyword>
<protein>
    <submittedName>
        <fullName evidence="2">Glycosyl transferase family 2</fullName>
    </submittedName>
</protein>
<feature type="domain" description="Glycosyltransferase 2-like" evidence="1">
    <location>
        <begin position="10"/>
        <end position="169"/>
    </location>
</feature>
<gene>
    <name evidence="2" type="ORF">GKIL_2395</name>
</gene>
<dbReference type="Proteomes" id="UP000017396">
    <property type="component" value="Chromosome"/>
</dbReference>
<evidence type="ECO:0000313" key="2">
    <source>
        <dbReference type="EMBL" id="AGY58641.1"/>
    </source>
</evidence>
<reference evidence="2 3" key="1">
    <citation type="journal article" date="2013" name="PLoS ONE">
        <title>Cultivation and Complete Genome Sequencing of Gloeobacter kilaueensis sp. nov., from a Lava Cave in Kilauea Caldera, Hawai'i.</title>
        <authorList>
            <person name="Saw J.H."/>
            <person name="Schatz M."/>
            <person name="Brown M.V."/>
            <person name="Kunkel D.D."/>
            <person name="Foster J.S."/>
            <person name="Shick H."/>
            <person name="Christensen S."/>
            <person name="Hou S."/>
            <person name="Wan X."/>
            <person name="Donachie S.P."/>
        </authorList>
    </citation>
    <scope>NUCLEOTIDE SEQUENCE [LARGE SCALE GENOMIC DNA]</scope>
    <source>
        <strain evidence="3">JS</strain>
    </source>
</reference>
<evidence type="ECO:0000313" key="3">
    <source>
        <dbReference type="Proteomes" id="UP000017396"/>
    </source>
</evidence>
<dbReference type="eggNOG" id="COG1216">
    <property type="taxonomic scope" value="Bacteria"/>
</dbReference>
<dbReference type="InterPro" id="IPR050834">
    <property type="entry name" value="Glycosyltransf_2"/>
</dbReference>
<dbReference type="HOGENOM" id="CLU_025996_19_0_3"/>
<dbReference type="Gene3D" id="3.90.550.10">
    <property type="entry name" value="Spore Coat Polysaccharide Biosynthesis Protein SpsA, Chain A"/>
    <property type="match status" value="1"/>
</dbReference>
<dbReference type="PANTHER" id="PTHR43685:SF2">
    <property type="entry name" value="GLYCOSYLTRANSFERASE 2-LIKE DOMAIN-CONTAINING PROTEIN"/>
    <property type="match status" value="1"/>
</dbReference>
<dbReference type="AlphaFoldDB" id="U5QI74"/>
<keyword evidence="2" id="KW-0808">Transferase</keyword>
<dbReference type="SUPFAM" id="SSF53448">
    <property type="entry name" value="Nucleotide-diphospho-sugar transferases"/>
    <property type="match status" value="1"/>
</dbReference>
<organism evidence="2 3">
    <name type="scientific">Gloeobacter kilaueensis (strain ATCC BAA-2537 / CCAP 1431/1 / ULC 316 / JS1)</name>
    <dbReference type="NCBI Taxonomy" id="1183438"/>
    <lineage>
        <taxon>Bacteria</taxon>
        <taxon>Bacillati</taxon>
        <taxon>Cyanobacteriota</taxon>
        <taxon>Cyanophyceae</taxon>
        <taxon>Gloeobacterales</taxon>
        <taxon>Gloeobacteraceae</taxon>
        <taxon>Gloeobacter</taxon>
    </lineage>
</organism>
<dbReference type="EMBL" id="CP003587">
    <property type="protein sequence ID" value="AGY58641.1"/>
    <property type="molecule type" value="Genomic_DNA"/>
</dbReference>
<sequence length="313" mass="35169">MPPELLPFISIIVPVFNEEAELPHLLASLSALDWPAERLEILCVDNRSSDNSLALLLAAEAVTVLEEAKAGPYAARNRAIRQARGEFIAFTDADCQVSPGWLTELWQGFDDPRLGAVGGSLVPATVSNYVDYFEGCVFKSPNHSPGSRRIQPYLITANVMYRRSVFDDLGLFDEENFSGPDVEMSWRILSSGRYTLKILDPSQAIVYHRYRTRFTDFAYVLRRDAYGWFYLALAHPQMAPLPGAIKYFLKVLIGLAIYPWTTLSRACLAPIRRTPAWAVPQDLMRLAVLWNHFVGTLSAQLAHAGWQPPRALR</sequence>
<evidence type="ECO:0000259" key="1">
    <source>
        <dbReference type="Pfam" id="PF00535"/>
    </source>
</evidence>
<dbReference type="InterPro" id="IPR001173">
    <property type="entry name" value="Glyco_trans_2-like"/>
</dbReference>
<dbReference type="GO" id="GO:0016740">
    <property type="term" value="F:transferase activity"/>
    <property type="evidence" value="ECO:0007669"/>
    <property type="project" value="UniProtKB-KW"/>
</dbReference>
<dbReference type="InterPro" id="IPR029044">
    <property type="entry name" value="Nucleotide-diphossugar_trans"/>
</dbReference>
<name>U5QI74_GLOK1</name>
<proteinExistence type="predicted"/>
<dbReference type="STRING" id="1183438.GKIL_2395"/>
<accession>U5QI74</accession>
<dbReference type="RefSeq" id="WP_023173816.1">
    <property type="nucleotide sequence ID" value="NC_022600.1"/>
</dbReference>
<dbReference type="PANTHER" id="PTHR43685">
    <property type="entry name" value="GLYCOSYLTRANSFERASE"/>
    <property type="match status" value="1"/>
</dbReference>
<dbReference type="Pfam" id="PF00535">
    <property type="entry name" value="Glycos_transf_2"/>
    <property type="match status" value="1"/>
</dbReference>
<dbReference type="KEGG" id="glj:GKIL_2395"/>